<reference evidence="1 2" key="1">
    <citation type="journal article" date="2019" name="Mol. Biol. Evol.">
        <title>Blast fungal genomes show frequent chromosomal changes, gene gains and losses, and effector gene turnover.</title>
        <authorList>
            <person name="Gomez Luciano L.B."/>
            <person name="Jason Tsai I."/>
            <person name="Chuma I."/>
            <person name="Tosa Y."/>
            <person name="Chen Y.H."/>
            <person name="Li J.Y."/>
            <person name="Li M.Y."/>
            <person name="Jade Lu M.Y."/>
            <person name="Nakayashiki H."/>
            <person name="Li W.H."/>
        </authorList>
    </citation>
    <scope>NUCLEOTIDE SEQUENCE [LARGE SCALE GENOMIC DNA]</scope>
    <source>
        <strain evidence="1">MZ5-1-6</strain>
    </source>
</reference>
<evidence type="ECO:0000313" key="2">
    <source>
        <dbReference type="Proteomes" id="UP000294847"/>
    </source>
</evidence>
<dbReference type="EMBL" id="CP034209">
    <property type="protein sequence ID" value="QBZ64470.1"/>
    <property type="molecule type" value="Genomic_DNA"/>
</dbReference>
<organism evidence="1 2">
    <name type="scientific">Pyricularia oryzae</name>
    <name type="common">Rice blast fungus</name>
    <name type="synonym">Magnaporthe oryzae</name>
    <dbReference type="NCBI Taxonomy" id="318829"/>
    <lineage>
        <taxon>Eukaryota</taxon>
        <taxon>Fungi</taxon>
        <taxon>Dikarya</taxon>
        <taxon>Ascomycota</taxon>
        <taxon>Pezizomycotina</taxon>
        <taxon>Sordariomycetes</taxon>
        <taxon>Sordariomycetidae</taxon>
        <taxon>Magnaporthales</taxon>
        <taxon>Pyriculariaceae</taxon>
        <taxon>Pyricularia</taxon>
    </lineage>
</organism>
<sequence>MSSPETTTLADPVVTVLGRDPPRRKCLLNGAAFQQDAVVSLAGWQYAVFYSPLPGSEEPVFVHVARRKLPDSAWEVLVLQDYPQTVDDGHNTVQMGICVGDGTIHLSYDHHCDVLRYRQSVQGLAINPERFTWNAELFTPTLDHLPGLPNTHEHFGYVTYPRFINSGRGQDMLMSFRTGKAGLGDDHLYVYRAAVARFRLVGTHLVGVQSNPYVHGMDVDAQSGRLHVTWVYRGFVHYEGWDDPLDTKHKQQAGPNGAENNHNLCYAYSDDCGRTWRNTHDQTVADLGSDKAAGVRPDAVGLVVFEIPKGSGLTNQESQVVDPDGGVHVLNRTCSPGSSKAEWRHFYREHEKGIMLPLAPTVTSLTDQFTLSGQWQQSSIGITADGRRGRLAVSQSGDLFIILPDSNVLGLTILRALKTNGYAEYQRIWQGDGLSGEPLVDIRRLNEGDGVLSVFTRRVRGDKKEVVVLDFELP</sequence>
<proteinExistence type="predicted"/>
<dbReference type="Pfam" id="PF15892">
    <property type="entry name" value="BNR_4"/>
    <property type="match status" value="1"/>
</dbReference>
<name>A0A4P7NQD1_PYROR</name>
<protein>
    <recommendedName>
        <fullName evidence="3">Dockerin type 1</fullName>
    </recommendedName>
</protein>
<gene>
    <name evidence="1" type="ORF">PoMZ_06168</name>
</gene>
<accession>A0A4P7NQD1</accession>
<dbReference type="Proteomes" id="UP000294847">
    <property type="component" value="Chromosome 6"/>
</dbReference>
<evidence type="ECO:0000313" key="1">
    <source>
        <dbReference type="EMBL" id="QBZ64470.1"/>
    </source>
</evidence>
<evidence type="ECO:0008006" key="3">
    <source>
        <dbReference type="Google" id="ProtNLM"/>
    </source>
</evidence>
<dbReference type="AlphaFoldDB" id="A0A4P7NQD1"/>